<feature type="compositionally biased region" description="Polar residues" evidence="1">
    <location>
        <begin position="91"/>
        <end position="101"/>
    </location>
</feature>
<organism evidence="3 4">
    <name type="scientific">Methanosarcina vacuolata Z-761</name>
    <dbReference type="NCBI Taxonomy" id="1434123"/>
    <lineage>
        <taxon>Archaea</taxon>
        <taxon>Methanobacteriati</taxon>
        <taxon>Methanobacteriota</taxon>
        <taxon>Stenosarchaea group</taxon>
        <taxon>Methanomicrobia</taxon>
        <taxon>Methanosarcinales</taxon>
        <taxon>Methanosarcinaceae</taxon>
        <taxon>Methanosarcina</taxon>
    </lineage>
</organism>
<dbReference type="SMART" id="SM00382">
    <property type="entry name" value="AAA"/>
    <property type="match status" value="1"/>
</dbReference>
<name>A0A0E3Q934_9EURY</name>
<dbReference type="PATRIC" id="fig|1434123.4.peg.3879"/>
<dbReference type="InterPro" id="IPR003593">
    <property type="entry name" value="AAA+_ATPase"/>
</dbReference>
<dbReference type="Gene3D" id="3.40.50.300">
    <property type="entry name" value="P-loop containing nucleotide triphosphate hydrolases"/>
    <property type="match status" value="2"/>
</dbReference>
<dbReference type="InterPro" id="IPR002789">
    <property type="entry name" value="HerA_central"/>
</dbReference>
<feature type="region of interest" description="Disordered" evidence="1">
    <location>
        <begin position="1"/>
        <end position="108"/>
    </location>
</feature>
<gene>
    <name evidence="3" type="ORF">MSVAZ_3159</name>
</gene>
<evidence type="ECO:0000259" key="2">
    <source>
        <dbReference type="SMART" id="SM00382"/>
    </source>
</evidence>
<dbReference type="EMBL" id="CP009520">
    <property type="protein sequence ID" value="AKB45428.1"/>
    <property type="molecule type" value="Genomic_DNA"/>
</dbReference>
<dbReference type="KEGG" id="mvc:MSVAZ_3159"/>
<keyword evidence="4" id="KW-1185">Reference proteome</keyword>
<keyword evidence="3" id="KW-0378">Hydrolase</keyword>
<dbReference type="PANTHER" id="PTHR30121:SF6">
    <property type="entry name" value="SLR6007 PROTEIN"/>
    <property type="match status" value="1"/>
</dbReference>
<dbReference type="Proteomes" id="UP000033096">
    <property type="component" value="Chromosome"/>
</dbReference>
<feature type="compositionally biased region" description="Polar residues" evidence="1">
    <location>
        <begin position="21"/>
        <end position="30"/>
    </location>
</feature>
<dbReference type="PANTHER" id="PTHR30121">
    <property type="entry name" value="UNCHARACTERIZED PROTEIN YJGR-RELATED"/>
    <property type="match status" value="1"/>
</dbReference>
<feature type="compositionally biased region" description="Basic and acidic residues" evidence="1">
    <location>
        <begin position="36"/>
        <end position="84"/>
    </location>
</feature>
<reference evidence="3 4" key="1">
    <citation type="submission" date="2014-07" db="EMBL/GenBank/DDBJ databases">
        <title>Methanogenic archaea and the global carbon cycle.</title>
        <authorList>
            <person name="Henriksen J.R."/>
            <person name="Luke J."/>
            <person name="Reinhart S."/>
            <person name="Benedict M.N."/>
            <person name="Youngblut N.D."/>
            <person name="Metcalf M.E."/>
            <person name="Whitaker R.J."/>
            <person name="Metcalf W.W."/>
        </authorList>
    </citation>
    <scope>NUCLEOTIDE SEQUENCE [LARGE SCALE GENOMIC DNA]</scope>
    <source>
        <strain evidence="3 4">Z-761</strain>
    </source>
</reference>
<protein>
    <submittedName>
        <fullName evidence="3">Bipolar DNA helicase</fullName>
    </submittedName>
</protein>
<feature type="compositionally biased region" description="Polar residues" evidence="1">
    <location>
        <begin position="184"/>
        <end position="195"/>
    </location>
</feature>
<sequence length="818" mass="91618">MKYENVDIFTFNSYKPKKESTPVNSGTEENAGSRESPAELRNESLAESRNENLAESRNENLAELRNEIPAEPRNESLAEPRNENLDEINPENRNISKTANSIEDAPDLVASNQVTSILTPDTEEILQIPLSEDLRKDCLEDVPDFIPTKSGIESGTEYDTEFGIEHGTESDIKSGIKSGIEQGTEPSTESDSKSNIFSDPAEAIFESSSLPRTAPVSKTASLSISDLSLESEVLGRSVKENYPFEGFAGCDDNVLKVSPVSEAFGIVTTGIEPLELTPSGAVITGYITSARRDEIRLGTYVVVPYENGEKLFARVGKLQYRQEFVVDDATEIHSRRMLSARGNPVNEDDYKFLACLDPLCILYRKAEGKLTRRMADRIPHPNTPILPVTDRLEVQTGLNIPENGIFIGHLSVGGELLKTNSEPETVAYYLRNDYSMGDPLIFRHMLICGSTGTGKTFLSKNILRQFMNESNRYRLRGSPDKARKNPCLVIMDPQDEYSQLFEDNENLTEDDKFRFESENVTYGRVLSTKAFVAKVDGQRYPGDKSRAEQIEFTIPFSLVEHNSWLIAAAGMSELQYIGLEVLLGDFFKSSVPHTYLNFINHVDNEGTRSYYVDSGKLHESSYDGIVRRVRSHFFSKVFDRDATSITDLVDKIFKPGQISVFPTEYISAPRIRDLIVLTIMSLIVDNKLSTTGKEAIKETPIILALDEAHRYLSNANGEHSRLIISRFADAARQGRKEGLGLFLITQDPQDIDDTVFKQINTKLILNLNNDAAITSLKVPKEYERRIPYLKKGQMIIHSPDNSDIVEIIGLSNCVVRHR</sequence>
<dbReference type="GO" id="GO:0004386">
    <property type="term" value="F:helicase activity"/>
    <property type="evidence" value="ECO:0007669"/>
    <property type="project" value="UniProtKB-KW"/>
</dbReference>
<dbReference type="Pfam" id="PF01935">
    <property type="entry name" value="DUF87"/>
    <property type="match status" value="1"/>
</dbReference>
<dbReference type="InterPro" id="IPR027417">
    <property type="entry name" value="P-loop_NTPase"/>
</dbReference>
<keyword evidence="3" id="KW-0067">ATP-binding</keyword>
<evidence type="ECO:0000313" key="3">
    <source>
        <dbReference type="EMBL" id="AKB45428.1"/>
    </source>
</evidence>
<evidence type="ECO:0000256" key="1">
    <source>
        <dbReference type="SAM" id="MobiDB-lite"/>
    </source>
</evidence>
<dbReference type="InterPro" id="IPR051162">
    <property type="entry name" value="T4SS_component"/>
</dbReference>
<keyword evidence="3" id="KW-0547">Nucleotide-binding</keyword>
<dbReference type="STRING" id="1434123.MSVAZ_3159"/>
<dbReference type="SUPFAM" id="SSF52540">
    <property type="entry name" value="P-loop containing nucleoside triphosphate hydrolases"/>
    <property type="match status" value="1"/>
</dbReference>
<feature type="region of interest" description="Disordered" evidence="1">
    <location>
        <begin position="171"/>
        <end position="195"/>
    </location>
</feature>
<accession>A0A0E3Q934</accession>
<dbReference type="HOGENOM" id="CLU_023282_0_0_2"/>
<keyword evidence="3" id="KW-0347">Helicase</keyword>
<dbReference type="AlphaFoldDB" id="A0A0E3Q934"/>
<evidence type="ECO:0000313" key="4">
    <source>
        <dbReference type="Proteomes" id="UP000033096"/>
    </source>
</evidence>
<proteinExistence type="predicted"/>
<feature type="domain" description="AAA+ ATPase" evidence="2">
    <location>
        <begin position="441"/>
        <end position="765"/>
    </location>
</feature>